<evidence type="ECO:0000313" key="2">
    <source>
        <dbReference type="Proteomes" id="UP001500657"/>
    </source>
</evidence>
<dbReference type="Gene3D" id="3.40.50.10600">
    <property type="entry name" value="SpoIIaa-like domains"/>
    <property type="match status" value="2"/>
</dbReference>
<gene>
    <name evidence="1" type="ORF">GCM10009126_24450</name>
</gene>
<evidence type="ECO:0000313" key="1">
    <source>
        <dbReference type="EMBL" id="GAA0258283.1"/>
    </source>
</evidence>
<organism evidence="1 2">
    <name type="scientific">Rhodanobacter caeni</name>
    <dbReference type="NCBI Taxonomy" id="657654"/>
    <lineage>
        <taxon>Bacteria</taxon>
        <taxon>Pseudomonadati</taxon>
        <taxon>Pseudomonadota</taxon>
        <taxon>Gammaproteobacteria</taxon>
        <taxon>Lysobacterales</taxon>
        <taxon>Rhodanobacteraceae</taxon>
        <taxon>Rhodanobacter</taxon>
    </lineage>
</organism>
<dbReference type="Pfam" id="PF11964">
    <property type="entry name" value="SpoIIAA-like"/>
    <property type="match status" value="2"/>
</dbReference>
<dbReference type="InterPro" id="IPR021866">
    <property type="entry name" value="SpoIIAA-like"/>
</dbReference>
<reference evidence="1 2" key="1">
    <citation type="journal article" date="2019" name="Int. J. Syst. Evol. Microbiol.">
        <title>The Global Catalogue of Microorganisms (GCM) 10K type strain sequencing project: providing services to taxonomists for standard genome sequencing and annotation.</title>
        <authorList>
            <consortium name="The Broad Institute Genomics Platform"/>
            <consortium name="The Broad Institute Genome Sequencing Center for Infectious Disease"/>
            <person name="Wu L."/>
            <person name="Ma J."/>
        </authorList>
    </citation>
    <scope>NUCLEOTIDE SEQUENCE [LARGE SCALE GENOMIC DNA]</scope>
    <source>
        <strain evidence="1 2">JCM 16242</strain>
    </source>
</reference>
<dbReference type="EMBL" id="BAAAFO010000003">
    <property type="protein sequence ID" value="GAA0258283.1"/>
    <property type="molecule type" value="Genomic_DNA"/>
</dbReference>
<comment type="caution">
    <text evidence="1">The sequence shown here is derived from an EMBL/GenBank/DDBJ whole genome shotgun (WGS) entry which is preliminary data.</text>
</comment>
<evidence type="ECO:0008006" key="3">
    <source>
        <dbReference type="Google" id="ProtNLM"/>
    </source>
</evidence>
<dbReference type="InterPro" id="IPR038396">
    <property type="entry name" value="SpoIIAA-like_sf"/>
</dbReference>
<dbReference type="SUPFAM" id="SSF52091">
    <property type="entry name" value="SpoIIaa-like"/>
    <property type="match status" value="2"/>
</dbReference>
<accession>A0ABN0UQI7</accession>
<name>A0ABN0UQI7_9GAMM</name>
<dbReference type="Proteomes" id="UP001500657">
    <property type="component" value="Unassembled WGS sequence"/>
</dbReference>
<dbReference type="InterPro" id="IPR036513">
    <property type="entry name" value="STAS_dom_sf"/>
</dbReference>
<proteinExistence type="predicted"/>
<sequence length="247" mass="27887">MLTLIDGLPDHVIGIRITDKLRAEDYETQLIPLINEKLAKHRKLDLLCCFEGEWKGMEAGAVWQDLRLGLGRIGHWARLAIVSDIGWMENAVKLFSVFSPGELRHFDSDDYAKARDWVCESARARIGIALDADSGILVLEPATDKALSEDDFEAVGKTIDSYLESHDRLRGIMIHSRRFPGWQGIGALFAHLQFVSRVHDKIDRLAVVTSSPLGSFADRVLDPLMLAKVRKFDYDEREQAMAWLKDG</sequence>
<keyword evidence="2" id="KW-1185">Reference proteome</keyword>
<protein>
    <recommendedName>
        <fullName evidence="3">STAS/SEC14 domain-containing protein</fullName>
    </recommendedName>
</protein>
<dbReference type="RefSeq" id="WP_343883050.1">
    <property type="nucleotide sequence ID" value="NZ_BAAAFO010000003.1"/>
</dbReference>